<dbReference type="Gene3D" id="3.40.50.1820">
    <property type="entry name" value="alpha/beta hydrolase"/>
    <property type="match status" value="1"/>
</dbReference>
<dbReference type="PANTHER" id="PTHR43798:SF31">
    <property type="entry name" value="AB HYDROLASE SUPERFAMILY PROTEIN YCLE"/>
    <property type="match status" value="1"/>
</dbReference>
<reference evidence="3" key="1">
    <citation type="submission" date="2021-01" db="EMBL/GenBank/DDBJ databases">
        <title>Whole genome shotgun sequence of Acrocarpospora phusangensis NBRC 108782.</title>
        <authorList>
            <person name="Komaki H."/>
            <person name="Tamura T."/>
        </authorList>
    </citation>
    <scope>NUCLEOTIDE SEQUENCE</scope>
    <source>
        <strain evidence="3">NBRC 108782</strain>
    </source>
</reference>
<name>A0A919QD73_9ACTN</name>
<proteinExistence type="predicted"/>
<evidence type="ECO:0000313" key="3">
    <source>
        <dbReference type="EMBL" id="GIH25791.1"/>
    </source>
</evidence>
<keyword evidence="4" id="KW-1185">Reference proteome</keyword>
<dbReference type="GO" id="GO:0016020">
    <property type="term" value="C:membrane"/>
    <property type="evidence" value="ECO:0007669"/>
    <property type="project" value="TreeGrafter"/>
</dbReference>
<dbReference type="PANTHER" id="PTHR43798">
    <property type="entry name" value="MONOACYLGLYCEROL LIPASE"/>
    <property type="match status" value="1"/>
</dbReference>
<sequence length="255" mass="27442">MSREFTVPAGDTTLHGVDTPGPEPALLFLNGGFATQRHWKRLLQRLGGRYRTVTFDARARGKSGTSADYSVQSAADDVGRVIDAAGLDRPVLVGWSHGATLAVRYAGEQPERVRGLVLVDGAYPVSMFDDAGKEGVRNQFRRLGWLMRLMSVFGLSARMTPAQSAEVVIEMDAFNGELDYAALRVPAAFVVASGTHSGATEQELTMMRASTAEATAGNERVTVFATAPSNHVQLPVKDADLVIAAIENIVERSNH</sequence>
<feature type="domain" description="AB hydrolase-1" evidence="2">
    <location>
        <begin position="24"/>
        <end position="131"/>
    </location>
</feature>
<dbReference type="SUPFAM" id="SSF53474">
    <property type="entry name" value="alpha/beta-Hydrolases"/>
    <property type="match status" value="1"/>
</dbReference>
<dbReference type="InterPro" id="IPR000073">
    <property type="entry name" value="AB_hydrolase_1"/>
</dbReference>
<organism evidence="3 4">
    <name type="scientific">Acrocarpospora phusangensis</name>
    <dbReference type="NCBI Taxonomy" id="1070424"/>
    <lineage>
        <taxon>Bacteria</taxon>
        <taxon>Bacillati</taxon>
        <taxon>Actinomycetota</taxon>
        <taxon>Actinomycetes</taxon>
        <taxon>Streptosporangiales</taxon>
        <taxon>Streptosporangiaceae</taxon>
        <taxon>Acrocarpospora</taxon>
    </lineage>
</organism>
<dbReference type="Proteomes" id="UP000640052">
    <property type="component" value="Unassembled WGS sequence"/>
</dbReference>
<keyword evidence="1" id="KW-0378">Hydrolase</keyword>
<dbReference type="GO" id="GO:0016787">
    <property type="term" value="F:hydrolase activity"/>
    <property type="evidence" value="ECO:0007669"/>
    <property type="project" value="UniProtKB-KW"/>
</dbReference>
<accession>A0A919QD73</accession>
<dbReference type="RefSeq" id="WP_204042490.1">
    <property type="nucleotide sequence ID" value="NZ_BOOA01000032.1"/>
</dbReference>
<dbReference type="AlphaFoldDB" id="A0A919QD73"/>
<dbReference type="Pfam" id="PF00561">
    <property type="entry name" value="Abhydrolase_1"/>
    <property type="match status" value="1"/>
</dbReference>
<protein>
    <recommendedName>
        <fullName evidence="2">AB hydrolase-1 domain-containing protein</fullName>
    </recommendedName>
</protein>
<dbReference type="InterPro" id="IPR050266">
    <property type="entry name" value="AB_hydrolase_sf"/>
</dbReference>
<evidence type="ECO:0000256" key="1">
    <source>
        <dbReference type="ARBA" id="ARBA00022801"/>
    </source>
</evidence>
<gene>
    <name evidence="3" type="ORF">Aph01nite_41010</name>
</gene>
<dbReference type="InterPro" id="IPR029058">
    <property type="entry name" value="AB_hydrolase_fold"/>
</dbReference>
<dbReference type="EMBL" id="BOOA01000032">
    <property type="protein sequence ID" value="GIH25791.1"/>
    <property type="molecule type" value="Genomic_DNA"/>
</dbReference>
<evidence type="ECO:0000313" key="4">
    <source>
        <dbReference type="Proteomes" id="UP000640052"/>
    </source>
</evidence>
<evidence type="ECO:0000259" key="2">
    <source>
        <dbReference type="Pfam" id="PF00561"/>
    </source>
</evidence>
<comment type="caution">
    <text evidence="3">The sequence shown here is derived from an EMBL/GenBank/DDBJ whole genome shotgun (WGS) entry which is preliminary data.</text>
</comment>